<accession>A0A061GEU2</accession>
<protein>
    <submittedName>
        <fullName evidence="1">Uncharacterized protein isoform 2</fullName>
    </submittedName>
</protein>
<keyword evidence="2" id="KW-1185">Reference proteome</keyword>
<dbReference type="HOGENOM" id="CLU_3393164_0_0_1"/>
<dbReference type="InParanoid" id="A0A061GEU2"/>
<evidence type="ECO:0000313" key="1">
    <source>
        <dbReference type="EMBL" id="EOY25554.1"/>
    </source>
</evidence>
<name>A0A061GEU2_THECC</name>
<evidence type="ECO:0000313" key="2">
    <source>
        <dbReference type="Proteomes" id="UP000026915"/>
    </source>
</evidence>
<dbReference type="Proteomes" id="UP000026915">
    <property type="component" value="Chromosome 6"/>
</dbReference>
<gene>
    <name evidence="1" type="ORF">TCM_026944</name>
</gene>
<dbReference type="EMBL" id="CM001884">
    <property type="protein sequence ID" value="EOY25554.1"/>
    <property type="molecule type" value="Genomic_DNA"/>
</dbReference>
<proteinExistence type="predicted"/>
<dbReference type="AlphaFoldDB" id="A0A061GEU2"/>
<organism evidence="1 2">
    <name type="scientific">Theobroma cacao</name>
    <name type="common">Cacao</name>
    <name type="synonym">Cocoa</name>
    <dbReference type="NCBI Taxonomy" id="3641"/>
    <lineage>
        <taxon>Eukaryota</taxon>
        <taxon>Viridiplantae</taxon>
        <taxon>Streptophyta</taxon>
        <taxon>Embryophyta</taxon>
        <taxon>Tracheophyta</taxon>
        <taxon>Spermatophyta</taxon>
        <taxon>Magnoliopsida</taxon>
        <taxon>eudicotyledons</taxon>
        <taxon>Gunneridae</taxon>
        <taxon>Pentapetalae</taxon>
        <taxon>rosids</taxon>
        <taxon>malvids</taxon>
        <taxon>Malvales</taxon>
        <taxon>Malvaceae</taxon>
        <taxon>Byttnerioideae</taxon>
        <taxon>Theobroma</taxon>
    </lineage>
</organism>
<sequence length="32" mass="3841">MYTFSLASKFVHYSQQCLYNQHFCGRAVLRKN</sequence>
<reference evidence="1 2" key="1">
    <citation type="journal article" date="2013" name="Genome Biol.">
        <title>The genome sequence of the most widely cultivated cacao type and its use to identify candidate genes regulating pod color.</title>
        <authorList>
            <person name="Motamayor J.C."/>
            <person name="Mockaitis K."/>
            <person name="Schmutz J."/>
            <person name="Haiminen N."/>
            <person name="Iii D.L."/>
            <person name="Cornejo O."/>
            <person name="Findley S.D."/>
            <person name="Zheng P."/>
            <person name="Utro F."/>
            <person name="Royaert S."/>
            <person name="Saski C."/>
            <person name="Jenkins J."/>
            <person name="Podicheti R."/>
            <person name="Zhao M."/>
            <person name="Scheffler B.E."/>
            <person name="Stack J.C."/>
            <person name="Feltus F.A."/>
            <person name="Mustiga G.M."/>
            <person name="Amores F."/>
            <person name="Phillips W."/>
            <person name="Marelli J.P."/>
            <person name="May G.D."/>
            <person name="Shapiro H."/>
            <person name="Ma J."/>
            <person name="Bustamante C.D."/>
            <person name="Schnell R.J."/>
            <person name="Main D."/>
            <person name="Gilbert D."/>
            <person name="Parida L."/>
            <person name="Kuhn D.N."/>
        </authorList>
    </citation>
    <scope>NUCLEOTIDE SEQUENCE [LARGE SCALE GENOMIC DNA]</scope>
    <source>
        <strain evidence="2">cv. Matina 1-6</strain>
    </source>
</reference>
<dbReference type="Gramene" id="EOY25554">
    <property type="protein sequence ID" value="EOY25554"/>
    <property type="gene ID" value="TCM_026944"/>
</dbReference>